<dbReference type="InterPro" id="IPR041614">
    <property type="entry name" value="DprA_WH"/>
</dbReference>
<organism evidence="4 5">
    <name type="scientific">Candidatus Giovannonibacteria bacterium GW2011_GWA2_53_7</name>
    <dbReference type="NCBI Taxonomy" id="1618650"/>
    <lineage>
        <taxon>Bacteria</taxon>
        <taxon>Candidatus Giovannoniibacteriota</taxon>
    </lineage>
</organism>
<dbReference type="EMBL" id="LCRM01000065">
    <property type="protein sequence ID" value="KKW34671.1"/>
    <property type="molecule type" value="Genomic_DNA"/>
</dbReference>
<reference evidence="4 5" key="1">
    <citation type="journal article" date="2015" name="Nature">
        <title>rRNA introns, odd ribosomes, and small enigmatic genomes across a large radiation of phyla.</title>
        <authorList>
            <person name="Brown C.T."/>
            <person name="Hug L.A."/>
            <person name="Thomas B.C."/>
            <person name="Sharon I."/>
            <person name="Castelle C.J."/>
            <person name="Singh A."/>
            <person name="Wilkins M.J."/>
            <person name="Williams K.H."/>
            <person name="Banfield J.F."/>
        </authorList>
    </citation>
    <scope>NUCLEOTIDE SEQUENCE [LARGE SCALE GENOMIC DNA]</scope>
</reference>
<feature type="non-terminal residue" evidence="4">
    <location>
        <position position="1"/>
    </location>
</feature>
<feature type="domain" description="DprA winged helix" evidence="3">
    <location>
        <begin position="65"/>
        <end position="116"/>
    </location>
</feature>
<dbReference type="Pfam" id="PF17782">
    <property type="entry name" value="WHD_DprA"/>
    <property type="match status" value="1"/>
</dbReference>
<name>A0A0G1XUM8_9BACT</name>
<dbReference type="InterPro" id="IPR057666">
    <property type="entry name" value="DrpA_SLOG"/>
</dbReference>
<dbReference type="Gene3D" id="3.40.50.450">
    <property type="match status" value="1"/>
</dbReference>
<dbReference type="Pfam" id="PF02481">
    <property type="entry name" value="DNA_processg_A"/>
    <property type="match status" value="1"/>
</dbReference>
<proteinExistence type="inferred from homology"/>
<comment type="similarity">
    <text evidence="1">Belongs to the DprA/Smf family.</text>
</comment>
<dbReference type="AlphaFoldDB" id="A0A0G1XUM8"/>
<evidence type="ECO:0000256" key="1">
    <source>
        <dbReference type="ARBA" id="ARBA00006525"/>
    </source>
</evidence>
<dbReference type="Gene3D" id="1.10.10.10">
    <property type="entry name" value="Winged helix-like DNA-binding domain superfamily/Winged helix DNA-binding domain"/>
    <property type="match status" value="1"/>
</dbReference>
<dbReference type="InterPro" id="IPR036388">
    <property type="entry name" value="WH-like_DNA-bd_sf"/>
</dbReference>
<sequence length="124" mass="13238">ITAMSAAEENREIFAVPGNISSPTAAGPNKLIKLGANIVTTAQDILGNFSIKSARQHCDNKKNLPESAEEKIIIDCLSAGPLHIDEIIGQCKLNTSIINSVLTLLVMKGIIHDLDGQNYSLARS</sequence>
<evidence type="ECO:0000259" key="2">
    <source>
        <dbReference type="Pfam" id="PF02481"/>
    </source>
</evidence>
<evidence type="ECO:0000313" key="5">
    <source>
        <dbReference type="Proteomes" id="UP000034290"/>
    </source>
</evidence>
<dbReference type="InterPro" id="IPR003488">
    <property type="entry name" value="DprA"/>
</dbReference>
<comment type="caution">
    <text evidence="4">The sequence shown here is derived from an EMBL/GenBank/DDBJ whole genome shotgun (WGS) entry which is preliminary data.</text>
</comment>
<feature type="domain" description="Smf/DprA SLOG" evidence="2">
    <location>
        <begin position="1"/>
        <end position="48"/>
    </location>
</feature>
<accession>A0A0G1XUM8</accession>
<dbReference type="PANTHER" id="PTHR43022">
    <property type="entry name" value="PROTEIN SMF"/>
    <property type="match status" value="1"/>
</dbReference>
<dbReference type="Proteomes" id="UP000034290">
    <property type="component" value="Unassembled WGS sequence"/>
</dbReference>
<dbReference type="PANTHER" id="PTHR43022:SF1">
    <property type="entry name" value="PROTEIN SMF"/>
    <property type="match status" value="1"/>
</dbReference>
<gene>
    <name evidence="4" type="ORF">UY81_C0065G0001</name>
</gene>
<evidence type="ECO:0000313" key="4">
    <source>
        <dbReference type="EMBL" id="KKW34671.1"/>
    </source>
</evidence>
<protein>
    <submittedName>
        <fullName evidence="4">Protecting protein DprA protein</fullName>
    </submittedName>
</protein>
<dbReference type="GO" id="GO:0009294">
    <property type="term" value="P:DNA-mediated transformation"/>
    <property type="evidence" value="ECO:0007669"/>
    <property type="project" value="InterPro"/>
</dbReference>
<evidence type="ECO:0000259" key="3">
    <source>
        <dbReference type="Pfam" id="PF17782"/>
    </source>
</evidence>